<evidence type="ECO:0000313" key="5">
    <source>
        <dbReference type="Proteomes" id="UP000429980"/>
    </source>
</evidence>
<dbReference type="AlphaFoldDB" id="A0A6I7TV46"/>
<evidence type="ECO:0000313" key="4">
    <source>
        <dbReference type="Proteomes" id="UP000185604"/>
    </source>
</evidence>
<dbReference type="RefSeq" id="WP_020450414.1">
    <property type="nucleotide sequence ID" value="NZ_AP023088.1"/>
</dbReference>
<name>A0A6I7TV46_9BACI</name>
<evidence type="ECO:0000256" key="1">
    <source>
        <dbReference type="SAM" id="Phobius"/>
    </source>
</evidence>
<keyword evidence="1" id="KW-0472">Membrane</keyword>
<organism evidence="2 4">
    <name type="scientific">Bacillus paralicheniformis</name>
    <dbReference type="NCBI Taxonomy" id="1648923"/>
    <lineage>
        <taxon>Bacteria</taxon>
        <taxon>Bacillati</taxon>
        <taxon>Bacillota</taxon>
        <taxon>Bacilli</taxon>
        <taxon>Bacillales</taxon>
        <taxon>Bacillaceae</taxon>
        <taxon>Bacillus</taxon>
    </lineage>
</organism>
<keyword evidence="5" id="KW-1185">Reference proteome</keyword>
<comment type="caution">
    <text evidence="2">The sequence shown here is derived from an EMBL/GenBank/DDBJ whole genome shotgun (WGS) entry which is preliminary data.</text>
</comment>
<dbReference type="Proteomes" id="UP000429980">
    <property type="component" value="Unassembled WGS sequence"/>
</dbReference>
<protein>
    <submittedName>
        <fullName evidence="2">Uncharacterized protein</fullName>
    </submittedName>
</protein>
<dbReference type="EMBL" id="LKPO01000016">
    <property type="protein sequence ID" value="OLF92739.1"/>
    <property type="molecule type" value="Genomic_DNA"/>
</dbReference>
<dbReference type="Proteomes" id="UP000185604">
    <property type="component" value="Unassembled WGS sequence"/>
</dbReference>
<gene>
    <name evidence="2" type="ORF">B4121_2427</name>
    <name evidence="3" type="ORF">CHCC15381_1565</name>
</gene>
<dbReference type="EMBL" id="NILF01000027">
    <property type="protein sequence ID" value="TWL40193.1"/>
    <property type="molecule type" value="Genomic_DNA"/>
</dbReference>
<dbReference type="GeneID" id="56670404"/>
<evidence type="ECO:0000313" key="3">
    <source>
        <dbReference type="EMBL" id="TWL40193.1"/>
    </source>
</evidence>
<evidence type="ECO:0000313" key="2">
    <source>
        <dbReference type="EMBL" id="OLF92739.1"/>
    </source>
</evidence>
<reference evidence="2 4" key="1">
    <citation type="journal article" date="2016" name="Front. Microbiol.">
        <title>High-Level Heat Resistance of Spores of Bacillus amyloliquefaciens and Bacillus licheniformis Results from the Presence of a spoVA Operon in a Tn1546 Transposon.</title>
        <authorList>
            <person name="Berendsen E.M."/>
            <person name="Koning R.A."/>
            <person name="Boekhorst J."/>
            <person name="de Jong A."/>
            <person name="Kuipers O.P."/>
            <person name="Wells-Bennik M.H."/>
        </authorList>
    </citation>
    <scope>NUCLEOTIDE SEQUENCE [LARGE SCALE GENOMIC DNA]</scope>
    <source>
        <strain evidence="2 4">B4121</strain>
    </source>
</reference>
<proteinExistence type="predicted"/>
<feature type="transmembrane region" description="Helical" evidence="1">
    <location>
        <begin position="83"/>
        <end position="101"/>
    </location>
</feature>
<sequence length="102" mass="12179">MNMSVPKDAVCSMPHDHQRSLHDLCRKYMHYHVVLKMKDGRSVHGILEGVNRQEASLLIPEDVTDERQFYGGYGYPRRRFRRFRSRIFPFVIIAALYPFPYY</sequence>
<reference evidence="3 5" key="2">
    <citation type="submission" date="2019-06" db="EMBL/GenBank/DDBJ databases">
        <title>Genome sequence analysis of &gt;100 Bacillus licheniformis strains suggests intrinsic resistance to this species.</title>
        <authorList>
            <person name="Wels M."/>
            <person name="Siezen R.J."/>
            <person name="Johansen E."/>
            <person name="Stuer-Lauridsen B."/>
            <person name="Bjerre K."/>
            <person name="Nielsen B.K.K."/>
        </authorList>
    </citation>
    <scope>NUCLEOTIDE SEQUENCE [LARGE SCALE GENOMIC DNA]</scope>
    <source>
        <strain evidence="3 5">BAC-15381</strain>
    </source>
</reference>
<keyword evidence="1" id="KW-1133">Transmembrane helix</keyword>
<accession>A0A6I7TV46</accession>
<keyword evidence="1" id="KW-0812">Transmembrane</keyword>